<proteinExistence type="predicted"/>
<name>A0A8S5NIQ6_9CAUD</name>
<organism evidence="1">
    <name type="scientific">Siphoviridae sp. ctREU2</name>
    <dbReference type="NCBI Taxonomy" id="2826333"/>
    <lineage>
        <taxon>Viruses</taxon>
        <taxon>Duplodnaviria</taxon>
        <taxon>Heunggongvirae</taxon>
        <taxon>Uroviricota</taxon>
        <taxon>Caudoviricetes</taxon>
    </lineage>
</organism>
<evidence type="ECO:0000313" key="1">
    <source>
        <dbReference type="EMBL" id="DAD94598.1"/>
    </source>
</evidence>
<accession>A0A8S5NIQ6</accession>
<protein>
    <submittedName>
        <fullName evidence="1">Uncharacterized protein</fullName>
    </submittedName>
</protein>
<sequence>MYFKESFKAYESTTNKKEKKEILQRYPLIKKAIDTIGSDRCRRLKYIQKDIIQAIEDIDKYNEQLQQIDSRIRDFFEVKTFVPCDYTKAIIAEIYKECGFTEKPKGSIINRVFETESITKYHKGRVTRGYKILSYK</sequence>
<reference evidence="1" key="1">
    <citation type="journal article" date="2021" name="Proc. Natl. Acad. Sci. U.S.A.">
        <title>A Catalog of Tens of Thousands of Viruses from Human Metagenomes Reveals Hidden Associations with Chronic Diseases.</title>
        <authorList>
            <person name="Tisza M.J."/>
            <person name="Buck C.B."/>
        </authorList>
    </citation>
    <scope>NUCLEOTIDE SEQUENCE</scope>
    <source>
        <strain evidence="1">CtREU2</strain>
    </source>
</reference>
<dbReference type="EMBL" id="BK015177">
    <property type="protein sequence ID" value="DAD94598.1"/>
    <property type="molecule type" value="Genomic_DNA"/>
</dbReference>